<dbReference type="Proteomes" id="UP001596250">
    <property type="component" value="Unassembled WGS sequence"/>
</dbReference>
<keyword evidence="1" id="KW-0030">Aminoacyl-tRNA synthetase</keyword>
<reference evidence="4" key="1">
    <citation type="journal article" date="2019" name="Int. J. Syst. Evol. Microbiol.">
        <title>The Global Catalogue of Microorganisms (GCM) 10K type strain sequencing project: providing services to taxonomists for standard genome sequencing and annotation.</title>
        <authorList>
            <consortium name="The Broad Institute Genomics Platform"/>
            <consortium name="The Broad Institute Genome Sequencing Center for Infectious Disease"/>
            <person name="Wu L."/>
            <person name="Ma J."/>
        </authorList>
    </citation>
    <scope>NUCLEOTIDE SEQUENCE [LARGE SCALE GENOMIC DNA]</scope>
    <source>
        <strain evidence="4">CCM 8749</strain>
    </source>
</reference>
<comment type="similarity">
    <text evidence="1">Belongs to the class-I aminoacyl-tRNA synthetase family.</text>
</comment>
<evidence type="ECO:0000313" key="4">
    <source>
        <dbReference type="Proteomes" id="UP001596250"/>
    </source>
</evidence>
<dbReference type="Gene3D" id="3.40.50.620">
    <property type="entry name" value="HUPs"/>
    <property type="match status" value="1"/>
</dbReference>
<dbReference type="PANTHER" id="PTHR11956">
    <property type="entry name" value="ARGINYL-TRNA SYNTHETASE"/>
    <property type="match status" value="1"/>
</dbReference>
<keyword evidence="1 3" id="KW-0436">Ligase</keyword>
<dbReference type="InterPro" id="IPR005148">
    <property type="entry name" value="Arg-tRNA-synth_N"/>
</dbReference>
<dbReference type="RefSeq" id="WP_379896177.1">
    <property type="nucleotide sequence ID" value="NZ_CBCSCT010000006.1"/>
</dbReference>
<sequence length="444" mass="50261">MIKDWIASKMEDAVQHIYGEMGQEPSEPSLVQVQIEQPVRLEQGDYSSNIAMQLAKVFKKPPMYIAERIKTALDHQADLMRLIQRSEVAAPGFINMFVDWGRWSQIQFELPAAPAQKVIIEHTSINPNKSAHIGHLRNACIGDTLVRMLRRIGCQVEVHNYIDDLGNQLADTLVGLLHVPQTAKHHRFGDYCWELYAKINKMYAENPELSEKRIEVLHALEEGDNNTAWLGMLTAERIVREHIDELKQFGIEHDLLVWESDIVREGIWEAAFQRLMQTPLFHKEEAGPLAGCWVLKQVDDSKMKTAESDHRYDKVLVRSNGILTYTAKDIAYHLWKFGLLGRDFKYKAVDGGLWTTAPAGGGEEFRRGGYGGQRHRYSPGVSSGDGQACASDAGVREASGAAEACQLRGRFVKSGLRGTAGNRYFRRQIILCHVWKTGDWYKDS</sequence>
<dbReference type="Gene3D" id="3.30.1360.70">
    <property type="entry name" value="Arginyl tRNA synthetase N-terminal domain"/>
    <property type="match status" value="1"/>
</dbReference>
<dbReference type="InterPro" id="IPR036695">
    <property type="entry name" value="Arg-tRNA-synth_N_sf"/>
</dbReference>
<dbReference type="EMBL" id="JBHSQV010000184">
    <property type="protein sequence ID" value="MFC5988697.1"/>
    <property type="molecule type" value="Genomic_DNA"/>
</dbReference>
<dbReference type="InterPro" id="IPR001278">
    <property type="entry name" value="Arg-tRNA-ligase"/>
</dbReference>
<keyword evidence="1" id="KW-0067">ATP-binding</keyword>
<accession>A0ABW1IU91</accession>
<dbReference type="GO" id="GO:0004814">
    <property type="term" value="F:arginine-tRNA ligase activity"/>
    <property type="evidence" value="ECO:0007669"/>
    <property type="project" value="UniProtKB-EC"/>
</dbReference>
<protein>
    <submittedName>
        <fullName evidence="3">Arginine--tRNA ligase</fullName>
        <ecNumber evidence="3">6.1.1.19</ecNumber>
    </submittedName>
</protein>
<evidence type="ECO:0000256" key="1">
    <source>
        <dbReference type="RuleBase" id="RU363038"/>
    </source>
</evidence>
<proteinExistence type="inferred from homology"/>
<dbReference type="PRINTS" id="PR01038">
    <property type="entry name" value="TRNASYNTHARG"/>
</dbReference>
<feature type="domain" description="Arginyl tRNA synthetase N-terminal" evidence="2">
    <location>
        <begin position="4"/>
        <end position="98"/>
    </location>
</feature>
<keyword evidence="4" id="KW-1185">Reference proteome</keyword>
<dbReference type="Pfam" id="PF03485">
    <property type="entry name" value="Arg_tRNA_synt_N"/>
    <property type="match status" value="1"/>
</dbReference>
<organism evidence="3 4">
    <name type="scientific">Marinicrinis lubricantis</name>
    <dbReference type="NCBI Taxonomy" id="2086470"/>
    <lineage>
        <taxon>Bacteria</taxon>
        <taxon>Bacillati</taxon>
        <taxon>Bacillota</taxon>
        <taxon>Bacilli</taxon>
        <taxon>Bacillales</taxon>
        <taxon>Paenibacillaceae</taxon>
    </lineage>
</organism>
<keyword evidence="1" id="KW-0648">Protein biosynthesis</keyword>
<dbReference type="InterPro" id="IPR014729">
    <property type="entry name" value="Rossmann-like_a/b/a_fold"/>
</dbReference>
<comment type="caution">
    <text evidence="3">The sequence shown here is derived from an EMBL/GenBank/DDBJ whole genome shotgun (WGS) entry which is preliminary data.</text>
</comment>
<gene>
    <name evidence="3" type="primary">argS</name>
    <name evidence="3" type="ORF">ACFPXP_20025</name>
</gene>
<dbReference type="SUPFAM" id="SSF55190">
    <property type="entry name" value="Arginyl-tRNA synthetase (ArgRS), N-terminal 'additional' domain"/>
    <property type="match status" value="1"/>
</dbReference>
<dbReference type="PANTHER" id="PTHR11956:SF5">
    <property type="entry name" value="ARGININE--TRNA LIGASE, CYTOPLASMIC"/>
    <property type="match status" value="1"/>
</dbReference>
<dbReference type="Pfam" id="PF00750">
    <property type="entry name" value="tRNA-synt_1d"/>
    <property type="match status" value="1"/>
</dbReference>
<name>A0ABW1IU91_9BACL</name>
<evidence type="ECO:0000259" key="2">
    <source>
        <dbReference type="SMART" id="SM01016"/>
    </source>
</evidence>
<dbReference type="InterPro" id="IPR035684">
    <property type="entry name" value="ArgRS_core"/>
</dbReference>
<dbReference type="SUPFAM" id="SSF52374">
    <property type="entry name" value="Nucleotidylyl transferase"/>
    <property type="match status" value="1"/>
</dbReference>
<evidence type="ECO:0000313" key="3">
    <source>
        <dbReference type="EMBL" id="MFC5988697.1"/>
    </source>
</evidence>
<keyword evidence="1" id="KW-0547">Nucleotide-binding</keyword>
<dbReference type="SMART" id="SM01016">
    <property type="entry name" value="Arg_tRNA_synt_N"/>
    <property type="match status" value="1"/>
</dbReference>
<dbReference type="EC" id="6.1.1.19" evidence="3"/>